<dbReference type="EC" id="3.1.-.-" evidence="8"/>
<dbReference type="GO" id="GO:0016787">
    <property type="term" value="F:hydrolase activity"/>
    <property type="evidence" value="ECO:0007669"/>
    <property type="project" value="UniProtKB-KW"/>
</dbReference>
<evidence type="ECO:0000313" key="11">
    <source>
        <dbReference type="EMBL" id="CDG47382.1"/>
    </source>
</evidence>
<evidence type="ECO:0000256" key="7">
    <source>
        <dbReference type="ARBA" id="ARBA00038093"/>
    </source>
</evidence>
<dbReference type="OrthoDB" id="9804823at2"/>
<reference evidence="11" key="2">
    <citation type="journal article" date="2014" name="Genome Biol. Evol.">
        <title>Settling down: the genome of Serratia symbiotica from the aphid Cinara tujafilina zooms in on the process of accommodation to a cooperative intracellular life.</title>
        <authorList>
            <person name="Manzano-Marin A."/>
            <person name="Latorre A."/>
        </authorList>
    </citation>
    <scope>NUCLEOTIDE SEQUENCE</scope>
    <source>
        <strain evidence="11">SCt-VLC</strain>
    </source>
</reference>
<dbReference type="InterPro" id="IPR029060">
    <property type="entry name" value="PIN-like_dom_sf"/>
</dbReference>
<name>A0A068R9Q6_9GAMM</name>
<dbReference type="SUPFAM" id="SSF88723">
    <property type="entry name" value="PIN domain-like"/>
    <property type="match status" value="1"/>
</dbReference>
<proteinExistence type="inferred from homology"/>
<dbReference type="Gene3D" id="3.40.50.1010">
    <property type="entry name" value="5'-nuclease"/>
    <property type="match status" value="1"/>
</dbReference>
<dbReference type="InterPro" id="IPR002716">
    <property type="entry name" value="PIN_dom"/>
</dbReference>
<comment type="cofactor">
    <cofactor evidence="1 8">
        <name>Mg(2+)</name>
        <dbReference type="ChEBI" id="CHEBI:18420"/>
    </cofactor>
</comment>
<comment type="similarity">
    <text evidence="7 8">Belongs to the PINc/VapC protein family.</text>
</comment>
<accession>A0A068R9Q6</accession>
<feature type="binding site" evidence="8">
    <location>
        <position position="104"/>
    </location>
    <ligand>
        <name>Mg(2+)</name>
        <dbReference type="ChEBI" id="CHEBI:18420"/>
    </ligand>
</feature>
<keyword evidence="8" id="KW-0800">Toxin</keyword>
<feature type="transmembrane region" description="Helical" evidence="9">
    <location>
        <begin position="31"/>
        <end position="53"/>
    </location>
</feature>
<dbReference type="InterPro" id="IPR022907">
    <property type="entry name" value="VapC_family"/>
</dbReference>
<dbReference type="EMBL" id="FR904231">
    <property type="protein sequence ID" value="CDG47382.1"/>
    <property type="molecule type" value="Genomic_DNA"/>
</dbReference>
<dbReference type="GO" id="GO:0004540">
    <property type="term" value="F:RNA nuclease activity"/>
    <property type="evidence" value="ECO:0007669"/>
    <property type="project" value="InterPro"/>
</dbReference>
<keyword evidence="5 8" id="KW-0378">Hydrolase</keyword>
<evidence type="ECO:0000256" key="2">
    <source>
        <dbReference type="ARBA" id="ARBA00022649"/>
    </source>
</evidence>
<keyword evidence="2 8" id="KW-1277">Toxin-antitoxin system</keyword>
<dbReference type="PANTHER" id="PTHR33653">
    <property type="entry name" value="RIBONUCLEASE VAPC2"/>
    <property type="match status" value="1"/>
</dbReference>
<dbReference type="Pfam" id="PF01850">
    <property type="entry name" value="PIN"/>
    <property type="match status" value="1"/>
</dbReference>
<evidence type="ECO:0000256" key="5">
    <source>
        <dbReference type="ARBA" id="ARBA00022801"/>
    </source>
</evidence>
<keyword evidence="9" id="KW-1133">Transmembrane helix</keyword>
<dbReference type="InterPro" id="IPR050556">
    <property type="entry name" value="Type_II_TA_system_RNase"/>
</dbReference>
<evidence type="ECO:0000259" key="10">
    <source>
        <dbReference type="Pfam" id="PF01850"/>
    </source>
</evidence>
<reference evidence="11" key="1">
    <citation type="submission" date="2013-06" db="EMBL/GenBank/DDBJ databases">
        <authorList>
            <person name="Mazano-Marin A."/>
        </authorList>
    </citation>
    <scope>NUCLEOTIDE SEQUENCE</scope>
    <source>
        <strain evidence="11">SCt-VLC</strain>
    </source>
</reference>
<keyword evidence="3 8" id="KW-0540">Nuclease</keyword>
<dbReference type="CDD" id="cd18731">
    <property type="entry name" value="PIN_NgFitB-like"/>
    <property type="match status" value="1"/>
</dbReference>
<evidence type="ECO:0000256" key="9">
    <source>
        <dbReference type="SAM" id="Phobius"/>
    </source>
</evidence>
<keyword evidence="4 8" id="KW-0479">Metal-binding</keyword>
<dbReference type="RefSeq" id="WP_061769974.1">
    <property type="nucleotide sequence ID" value="NZ_FR904231.1"/>
</dbReference>
<evidence type="ECO:0000256" key="8">
    <source>
        <dbReference type="HAMAP-Rule" id="MF_00265"/>
    </source>
</evidence>
<keyword evidence="6 8" id="KW-0460">Magnesium</keyword>
<feature type="domain" description="PIN" evidence="10">
    <location>
        <begin position="2"/>
        <end position="124"/>
    </location>
</feature>
<comment type="function">
    <text evidence="8">Toxic component of a toxin-antitoxin (TA) system. An RNase.</text>
</comment>
<sequence length="160" mass="18394">MIVLDTNVVWELLRPAPHYNVLKWLDEQDTYQFYLSAIVVAELYTGIFCMPYGKRQIELQNNLSEMLQEEFPERILPFDIGCAMQHAELMGTNHRRGIAISIPDNQIAATCLHYGATLATRNTKDFIHSGVTLIDPWLMSNNTRHLHENAAEYAVMNRKS</sequence>
<dbReference type="GO" id="GO:0090729">
    <property type="term" value="F:toxin activity"/>
    <property type="evidence" value="ECO:0007669"/>
    <property type="project" value="UniProtKB-KW"/>
</dbReference>
<organism evidence="11">
    <name type="scientific">Serratia symbiotica SCt-VLC</name>
    <dbReference type="NCBI Taxonomy" id="1347341"/>
    <lineage>
        <taxon>Bacteria</taxon>
        <taxon>Pseudomonadati</taxon>
        <taxon>Pseudomonadota</taxon>
        <taxon>Gammaproteobacteria</taxon>
        <taxon>Enterobacterales</taxon>
        <taxon>Yersiniaceae</taxon>
        <taxon>Serratia</taxon>
        <taxon>Serratia symbiotica</taxon>
    </lineage>
</organism>
<keyword evidence="9" id="KW-0812">Transmembrane</keyword>
<dbReference type="AlphaFoldDB" id="A0A068R9Q6"/>
<evidence type="ECO:0000256" key="3">
    <source>
        <dbReference type="ARBA" id="ARBA00022722"/>
    </source>
</evidence>
<gene>
    <name evidence="8" type="primary">vapC</name>
    <name evidence="11" type="ORF">SCTVLC_0626</name>
</gene>
<evidence type="ECO:0000256" key="4">
    <source>
        <dbReference type="ARBA" id="ARBA00022723"/>
    </source>
</evidence>
<evidence type="ECO:0000256" key="6">
    <source>
        <dbReference type="ARBA" id="ARBA00022842"/>
    </source>
</evidence>
<dbReference type="PANTHER" id="PTHR33653:SF1">
    <property type="entry name" value="RIBONUCLEASE VAPC2"/>
    <property type="match status" value="1"/>
</dbReference>
<protein>
    <recommendedName>
        <fullName evidence="8">Ribonuclease VapC</fullName>
        <shortName evidence="8">RNase VapC</shortName>
        <ecNumber evidence="8">3.1.-.-</ecNumber>
    </recommendedName>
    <alternativeName>
        <fullName evidence="8">Toxin VapC</fullName>
    </alternativeName>
</protein>
<dbReference type="GO" id="GO:0000287">
    <property type="term" value="F:magnesium ion binding"/>
    <property type="evidence" value="ECO:0007669"/>
    <property type="project" value="UniProtKB-UniRule"/>
</dbReference>
<evidence type="ECO:0000256" key="1">
    <source>
        <dbReference type="ARBA" id="ARBA00001946"/>
    </source>
</evidence>
<feature type="binding site" evidence="8">
    <location>
        <position position="5"/>
    </location>
    <ligand>
        <name>Mg(2+)</name>
        <dbReference type="ChEBI" id="CHEBI:18420"/>
    </ligand>
</feature>
<keyword evidence="9" id="KW-0472">Membrane</keyword>
<dbReference type="HAMAP" id="MF_00265">
    <property type="entry name" value="VapC_Nob1"/>
    <property type="match status" value="1"/>
</dbReference>